<dbReference type="STRING" id="144197.ENSSPAP00000001353"/>
<dbReference type="AlphaFoldDB" id="A0A3B4YXC7"/>
<name>A0A3B4YXC7_9TELE</name>
<evidence type="ECO:0008006" key="2">
    <source>
        <dbReference type="Google" id="ProtNLM"/>
    </source>
</evidence>
<dbReference type="Ensembl" id="ENSSPAT00000001379.1">
    <property type="protein sequence ID" value="ENSSPAP00000001353.1"/>
    <property type="gene ID" value="ENSSPAG00000001050.1"/>
</dbReference>
<organism evidence="1">
    <name type="scientific">Stegastes partitus</name>
    <name type="common">bicolor damselfish</name>
    <dbReference type="NCBI Taxonomy" id="144197"/>
    <lineage>
        <taxon>Eukaryota</taxon>
        <taxon>Metazoa</taxon>
        <taxon>Chordata</taxon>
        <taxon>Craniata</taxon>
        <taxon>Vertebrata</taxon>
        <taxon>Euteleostomi</taxon>
        <taxon>Actinopterygii</taxon>
        <taxon>Neopterygii</taxon>
        <taxon>Teleostei</taxon>
        <taxon>Neoteleostei</taxon>
        <taxon>Acanthomorphata</taxon>
        <taxon>Ovalentaria</taxon>
        <taxon>Pomacentridae</taxon>
        <taxon>Stegastes</taxon>
    </lineage>
</organism>
<dbReference type="InterPro" id="IPR027417">
    <property type="entry name" value="P-loop_NTPase"/>
</dbReference>
<accession>A0A3B4YXC7</accession>
<reference evidence="1" key="1">
    <citation type="submission" date="2023-09" db="UniProtKB">
        <authorList>
            <consortium name="Ensembl"/>
        </authorList>
    </citation>
    <scope>IDENTIFICATION</scope>
</reference>
<evidence type="ECO:0000313" key="1">
    <source>
        <dbReference type="Ensembl" id="ENSSPAP00000001353.1"/>
    </source>
</evidence>
<proteinExistence type="predicted"/>
<protein>
    <recommendedName>
        <fullName evidence="2">Muscle-specific beta 1 integrin binding protein 2</fullName>
    </recommendedName>
</protein>
<dbReference type="GeneTree" id="ENSGT00940000159842"/>
<dbReference type="Gene3D" id="3.40.50.300">
    <property type="entry name" value="P-loop containing nucleotide triphosphate hydrolases"/>
    <property type="match status" value="1"/>
</dbReference>
<sequence>MYVGPHDNFFKPQDQTEVGEAGFKQYDVITALDMDAMMSTSYAWLENPVKSERSHGVNNTLDTEIVPKSDHKEEEINILIVEDFLLYTYRPLIDVLNSVTLFPSHMKNAKRGGWIGTTRCQTLPWPVRRPRLVPCI</sequence>